<evidence type="ECO:0000256" key="2">
    <source>
        <dbReference type="ARBA" id="ARBA00022614"/>
    </source>
</evidence>
<evidence type="ECO:0000313" key="12">
    <source>
        <dbReference type="EMBL" id="KAG2563557.1"/>
    </source>
</evidence>
<evidence type="ECO:0008006" key="14">
    <source>
        <dbReference type="Google" id="ProtNLM"/>
    </source>
</evidence>
<feature type="domain" description="NB-ARC" evidence="8">
    <location>
        <begin position="190"/>
        <end position="336"/>
    </location>
</feature>
<keyword evidence="13" id="KW-1185">Reference proteome</keyword>
<dbReference type="Gene3D" id="3.80.10.10">
    <property type="entry name" value="Ribonuclease Inhibitor"/>
    <property type="match status" value="1"/>
</dbReference>
<comment type="similarity">
    <text evidence="1">Belongs to the disease resistance NB-LRR family.</text>
</comment>
<feature type="domain" description="Disease resistance protein winged helix" evidence="10">
    <location>
        <begin position="434"/>
        <end position="506"/>
    </location>
</feature>
<dbReference type="PANTHER" id="PTHR23155">
    <property type="entry name" value="DISEASE RESISTANCE PROTEIN RP"/>
    <property type="match status" value="1"/>
</dbReference>
<dbReference type="CDD" id="cd14798">
    <property type="entry name" value="RX-CC_like"/>
    <property type="match status" value="1"/>
</dbReference>
<accession>A0A8T0PMF4</accession>
<evidence type="ECO:0000256" key="1">
    <source>
        <dbReference type="ARBA" id="ARBA00008894"/>
    </source>
</evidence>
<dbReference type="SUPFAM" id="SSF52540">
    <property type="entry name" value="P-loop containing nucleoside triphosphate hydrolases"/>
    <property type="match status" value="1"/>
</dbReference>
<dbReference type="Pfam" id="PF18052">
    <property type="entry name" value="Rx_N"/>
    <property type="match status" value="1"/>
</dbReference>
<evidence type="ECO:0000259" key="8">
    <source>
        <dbReference type="Pfam" id="PF00931"/>
    </source>
</evidence>
<organism evidence="12 13">
    <name type="scientific">Panicum virgatum</name>
    <name type="common">Blackwell switchgrass</name>
    <dbReference type="NCBI Taxonomy" id="38727"/>
    <lineage>
        <taxon>Eukaryota</taxon>
        <taxon>Viridiplantae</taxon>
        <taxon>Streptophyta</taxon>
        <taxon>Embryophyta</taxon>
        <taxon>Tracheophyta</taxon>
        <taxon>Spermatophyta</taxon>
        <taxon>Magnoliopsida</taxon>
        <taxon>Liliopsida</taxon>
        <taxon>Poales</taxon>
        <taxon>Poaceae</taxon>
        <taxon>PACMAD clade</taxon>
        <taxon>Panicoideae</taxon>
        <taxon>Panicodae</taxon>
        <taxon>Paniceae</taxon>
        <taxon>Panicinae</taxon>
        <taxon>Panicum</taxon>
        <taxon>Panicum sect. Hiantes</taxon>
    </lineage>
</organism>
<dbReference type="GO" id="GO:0043531">
    <property type="term" value="F:ADP binding"/>
    <property type="evidence" value="ECO:0007669"/>
    <property type="project" value="InterPro"/>
</dbReference>
<dbReference type="Gene3D" id="1.20.5.4130">
    <property type="match status" value="1"/>
</dbReference>
<sequence length="1003" mass="114221">MEVVTGALPSVITKLAGLAAGEYNLQKGLKGEIKFLQEELESMKAALEDISRTPAEQLPNNDKIWSRNVRELSYDIEDSIDTFMVQCKDKGLGKQHGLKKVIDRSLHLLMQPKVRHKIAKEVREIKSRVMEVHERRRRYEVNLGVDKPVTVDPRLFTQYTEMKELVGIEEARDEFINNFLTQGNNVPMKQGKTVSIFGFGGLGKTTLANAVYEKIRAQFDCCALVSVSQTPDLKRLFKGLLNDFGKSINEQILDESRLIKVLREFLQDKRYFVVVDDIWDISVWKRIRCALPDNDVGYTIITTTRIADVAEQAGSAYKLKPLSSNNSRKLFFRRIFGNENKDNNEEIEKCPDDELAEVSDRILKKCAGVPLAIITMASLLACKVRNKLEWYVVYNSVGTGMENNMDVENMRKILSFSYYELPCHLRTCLLYLSMFPEDFEIDKDRLIRMWIAEGFIQWEKQGKSPFEIGEFYFNELINRSMIQPIYNFYTGMVKSCRIHDMMLDLICSFSCEENFVTILSDIDSTSPSSTIRRLSLQNGKKSHVMAQATRNLLQHARSVVIFPAAVAQVPAAGSCRFLRVLDLEHCNLSHTDSLKYLGNLYQLRYLRLYSTHISQLPEEIGNLQFLQTLDVRSNPISILPSSVVELRNLMCLDIDETTRVPNGIGNLTCLEQLSWLRIDDSTINIIEELGQLTELRFLRIRLDKWNDKLLGCLHKLQKIQELDIKVHRGPHNIGGLDAWVAPRHLRLLKAEGICWFSTLPAWVNPSLVPDLTCLEIAVRELHQVDLDILGRLPALRSLWLKVDNKNLGILQGLIVSPGSFPCLEFCHFVKFVWPVVFQKGAMPRLRELWLEPLFYVREARGVASSDGGLDLCLGNLPSLQDVFAELRCEGASKEEAEQAKAALTHAGDMHPNHPRHSIWIDYEDLDDGSWNDSAKGIQYIYASLTPDVRSNSLFLLLKLCFVYLSLTRQQNSYSKINCVCFFVPCCQTGSSCPPPPPPPPPKS</sequence>
<dbReference type="SUPFAM" id="SSF52058">
    <property type="entry name" value="L domain-like"/>
    <property type="match status" value="1"/>
</dbReference>
<evidence type="ECO:0000313" key="13">
    <source>
        <dbReference type="Proteomes" id="UP000823388"/>
    </source>
</evidence>
<feature type="domain" description="Disease resistance N-terminal" evidence="9">
    <location>
        <begin position="8"/>
        <end position="91"/>
    </location>
</feature>
<evidence type="ECO:0000256" key="4">
    <source>
        <dbReference type="ARBA" id="ARBA00022741"/>
    </source>
</evidence>
<keyword evidence="4" id="KW-0547">Nucleotide-binding</keyword>
<dbReference type="Gene3D" id="3.40.50.300">
    <property type="entry name" value="P-loop containing nucleotide triphosphate hydrolases"/>
    <property type="match status" value="1"/>
</dbReference>
<evidence type="ECO:0000256" key="7">
    <source>
        <dbReference type="SAM" id="Coils"/>
    </source>
</evidence>
<dbReference type="PANTHER" id="PTHR23155:SF1116">
    <property type="entry name" value="OS12G0273300 PROTEIN"/>
    <property type="match status" value="1"/>
</dbReference>
<dbReference type="InterPro" id="IPR044974">
    <property type="entry name" value="Disease_R_plants"/>
</dbReference>
<dbReference type="Gene3D" id="1.10.8.430">
    <property type="entry name" value="Helical domain of apoptotic protease-activating factors"/>
    <property type="match status" value="1"/>
</dbReference>
<comment type="caution">
    <text evidence="12">The sequence shown here is derived from an EMBL/GenBank/DDBJ whole genome shotgun (WGS) entry which is preliminary data.</text>
</comment>
<reference evidence="12" key="1">
    <citation type="submission" date="2020-05" db="EMBL/GenBank/DDBJ databases">
        <title>WGS assembly of Panicum virgatum.</title>
        <authorList>
            <person name="Lovell J.T."/>
            <person name="Jenkins J."/>
            <person name="Shu S."/>
            <person name="Juenger T.E."/>
            <person name="Schmutz J."/>
        </authorList>
    </citation>
    <scope>NUCLEOTIDE SEQUENCE</scope>
    <source>
        <strain evidence="12">AP13</strain>
    </source>
</reference>
<dbReference type="InterPro" id="IPR002182">
    <property type="entry name" value="NB-ARC"/>
</dbReference>
<dbReference type="GO" id="GO:0002758">
    <property type="term" value="P:innate immune response-activating signaling pathway"/>
    <property type="evidence" value="ECO:0007669"/>
    <property type="project" value="UniProtKB-ARBA"/>
</dbReference>
<dbReference type="Pfam" id="PF23598">
    <property type="entry name" value="LRR_14"/>
    <property type="match status" value="1"/>
</dbReference>
<dbReference type="InterPro" id="IPR027417">
    <property type="entry name" value="P-loop_NTPase"/>
</dbReference>
<dbReference type="FunFam" id="1.10.10.10:FF:000322">
    <property type="entry name" value="Probable disease resistance protein At1g63360"/>
    <property type="match status" value="1"/>
</dbReference>
<dbReference type="GO" id="GO:0042742">
    <property type="term" value="P:defense response to bacterium"/>
    <property type="evidence" value="ECO:0007669"/>
    <property type="project" value="UniProtKB-ARBA"/>
</dbReference>
<proteinExistence type="inferred from homology"/>
<keyword evidence="2" id="KW-0433">Leucine-rich repeat</keyword>
<dbReference type="InterPro" id="IPR041118">
    <property type="entry name" value="Rx_N"/>
</dbReference>
<keyword evidence="5" id="KW-0611">Plant defense</keyword>
<dbReference type="Proteomes" id="UP000823388">
    <property type="component" value="Chromosome 8K"/>
</dbReference>
<dbReference type="PRINTS" id="PR00364">
    <property type="entry name" value="DISEASERSIST"/>
</dbReference>
<feature type="domain" description="Disease resistance R13L4/SHOC-2-like LRR" evidence="11">
    <location>
        <begin position="555"/>
        <end position="915"/>
    </location>
</feature>
<feature type="coiled-coil region" evidence="7">
    <location>
        <begin position="26"/>
        <end position="53"/>
    </location>
</feature>
<dbReference type="Gene3D" id="1.10.10.10">
    <property type="entry name" value="Winged helix-like DNA-binding domain superfamily/Winged helix DNA-binding domain"/>
    <property type="match status" value="1"/>
</dbReference>
<dbReference type="EMBL" id="CM029051">
    <property type="protein sequence ID" value="KAG2563557.1"/>
    <property type="molecule type" value="Genomic_DNA"/>
</dbReference>
<dbReference type="InterPro" id="IPR042197">
    <property type="entry name" value="Apaf_helical"/>
</dbReference>
<evidence type="ECO:0000256" key="6">
    <source>
        <dbReference type="ARBA" id="ARBA00023054"/>
    </source>
</evidence>
<dbReference type="Pfam" id="PF00931">
    <property type="entry name" value="NB-ARC"/>
    <property type="match status" value="1"/>
</dbReference>
<evidence type="ECO:0000256" key="3">
    <source>
        <dbReference type="ARBA" id="ARBA00022737"/>
    </source>
</evidence>
<evidence type="ECO:0000259" key="11">
    <source>
        <dbReference type="Pfam" id="PF23598"/>
    </source>
</evidence>
<protein>
    <recommendedName>
        <fullName evidence="14">AAA+ ATPase domain-containing protein</fullName>
    </recommendedName>
</protein>
<gene>
    <name evidence="12" type="ORF">PVAP13_8KG188900</name>
</gene>
<evidence type="ECO:0000256" key="5">
    <source>
        <dbReference type="ARBA" id="ARBA00022821"/>
    </source>
</evidence>
<dbReference type="GO" id="GO:0009626">
    <property type="term" value="P:plant-type hypersensitive response"/>
    <property type="evidence" value="ECO:0007669"/>
    <property type="project" value="UniProtKB-ARBA"/>
</dbReference>
<dbReference type="InterPro" id="IPR058922">
    <property type="entry name" value="WHD_DRP"/>
</dbReference>
<evidence type="ECO:0000259" key="10">
    <source>
        <dbReference type="Pfam" id="PF23559"/>
    </source>
</evidence>
<keyword evidence="3" id="KW-0677">Repeat</keyword>
<dbReference type="InterPro" id="IPR032675">
    <property type="entry name" value="LRR_dom_sf"/>
</dbReference>
<name>A0A8T0PMF4_PANVG</name>
<dbReference type="InterPro" id="IPR036388">
    <property type="entry name" value="WH-like_DNA-bd_sf"/>
</dbReference>
<dbReference type="AlphaFoldDB" id="A0A8T0PMF4"/>
<dbReference type="InterPro" id="IPR038005">
    <property type="entry name" value="RX-like_CC"/>
</dbReference>
<dbReference type="Pfam" id="PF23559">
    <property type="entry name" value="WHD_DRP"/>
    <property type="match status" value="1"/>
</dbReference>
<dbReference type="InterPro" id="IPR055414">
    <property type="entry name" value="LRR_R13L4/SHOC2-like"/>
</dbReference>
<keyword evidence="6 7" id="KW-0175">Coiled coil</keyword>
<evidence type="ECO:0000259" key="9">
    <source>
        <dbReference type="Pfam" id="PF18052"/>
    </source>
</evidence>